<dbReference type="InterPro" id="IPR012726">
    <property type="entry name" value="ThiH"/>
</dbReference>
<proteinExistence type="predicted"/>
<keyword evidence="10" id="KW-1185">Reference proteome</keyword>
<dbReference type="InterPro" id="IPR034428">
    <property type="entry name" value="ThiH/NoCL/HydG-like"/>
</dbReference>
<dbReference type="PROSITE" id="PS51918">
    <property type="entry name" value="RADICAL_SAM"/>
    <property type="match status" value="1"/>
</dbReference>
<accession>A0ABT9IYS9</accession>
<dbReference type="SFLD" id="SFLDG01060">
    <property type="entry name" value="BATS_domain_containing"/>
    <property type="match status" value="1"/>
</dbReference>
<sequence length="366" mass="41656">MGFYETLKELEYTPFESIFSSISSAEIERILQKKYVNDADFLTLLSPAAIPFLDVLAKRAGETTAEHFNKKIVLYAPLYISDHCVNHCDYCSFSVIHTFERKRLSIPEIELEANVLKEKGIQHVVVLTGESKAHVSYSFFKKVIEILKDKFESVSIEIQPLESHQYEELRVNGVDGLTVYQEVYDEEIYKKVHIKGPKRNYLYRLDTAERACKAGVSNVNIGALLGLGEWRKEAFFTAMHVKYLQTKYPKTQIGISFPRIRPHIGEFEPAVNVTDENLIQIMLATRLFLPKSPMNISTRENPTLRDQLISFGVTNMSAASSTAVGGYVKQESMENTNYQFDISDERSVNDIATMLKQKGFIPVVNP</sequence>
<evidence type="ECO:0000313" key="10">
    <source>
        <dbReference type="Proteomes" id="UP001231941"/>
    </source>
</evidence>
<dbReference type="CDD" id="cd01335">
    <property type="entry name" value="Radical_SAM"/>
    <property type="match status" value="1"/>
</dbReference>
<evidence type="ECO:0000256" key="1">
    <source>
        <dbReference type="ARBA" id="ARBA00001966"/>
    </source>
</evidence>
<comment type="cofactor">
    <cofactor evidence="7">
        <name>[2Fe-2S] cluster</name>
        <dbReference type="ChEBI" id="CHEBI:190135"/>
    </cofactor>
</comment>
<keyword evidence="2" id="KW-0004">4Fe-4S</keyword>
<dbReference type="InterPro" id="IPR013785">
    <property type="entry name" value="Aldolase_TIM"/>
</dbReference>
<dbReference type="Gene3D" id="3.20.20.70">
    <property type="entry name" value="Aldolase class I"/>
    <property type="match status" value="1"/>
</dbReference>
<feature type="domain" description="Radical SAM core" evidence="8">
    <location>
        <begin position="68"/>
        <end position="291"/>
    </location>
</feature>
<keyword evidence="5" id="KW-0408">Iron</keyword>
<dbReference type="InterPro" id="IPR006638">
    <property type="entry name" value="Elp3/MiaA/NifB-like_rSAM"/>
</dbReference>
<dbReference type="Proteomes" id="UP001231941">
    <property type="component" value="Unassembled WGS sequence"/>
</dbReference>
<evidence type="ECO:0000256" key="4">
    <source>
        <dbReference type="ARBA" id="ARBA00022723"/>
    </source>
</evidence>
<dbReference type="PANTHER" id="PTHR43583:SF1">
    <property type="entry name" value="2-IMINOACETATE SYNTHASE"/>
    <property type="match status" value="1"/>
</dbReference>
<evidence type="ECO:0000313" key="9">
    <source>
        <dbReference type="EMBL" id="MDP5274507.1"/>
    </source>
</evidence>
<evidence type="ECO:0000259" key="8">
    <source>
        <dbReference type="PROSITE" id="PS51918"/>
    </source>
</evidence>
<evidence type="ECO:0000256" key="3">
    <source>
        <dbReference type="ARBA" id="ARBA00022691"/>
    </source>
</evidence>
<dbReference type="Pfam" id="PF06968">
    <property type="entry name" value="BATS"/>
    <property type="match status" value="1"/>
</dbReference>
<dbReference type="Pfam" id="PF04055">
    <property type="entry name" value="Radical_SAM"/>
    <property type="match status" value="1"/>
</dbReference>
<dbReference type="SFLD" id="SFLDS00029">
    <property type="entry name" value="Radical_SAM"/>
    <property type="match status" value="1"/>
</dbReference>
<evidence type="ECO:0000256" key="6">
    <source>
        <dbReference type="ARBA" id="ARBA00023014"/>
    </source>
</evidence>
<protein>
    <submittedName>
        <fullName evidence="9">2-iminoacetate synthase ThiH</fullName>
    </submittedName>
</protein>
<dbReference type="RefSeq" id="WP_305991813.1">
    <property type="nucleotide sequence ID" value="NZ_JAVAMP010000003.1"/>
</dbReference>
<dbReference type="PANTHER" id="PTHR43583">
    <property type="entry name" value="2-IMINOACETATE SYNTHASE"/>
    <property type="match status" value="1"/>
</dbReference>
<dbReference type="InterPro" id="IPR007197">
    <property type="entry name" value="rSAM"/>
</dbReference>
<evidence type="ECO:0000256" key="2">
    <source>
        <dbReference type="ARBA" id="ARBA00022485"/>
    </source>
</evidence>
<keyword evidence="6" id="KW-0411">Iron-sulfur</keyword>
<organism evidence="9 10">
    <name type="scientific">Chengkuizengella axinellae</name>
    <dbReference type="NCBI Taxonomy" id="3064388"/>
    <lineage>
        <taxon>Bacteria</taxon>
        <taxon>Bacillati</taxon>
        <taxon>Bacillota</taxon>
        <taxon>Bacilli</taxon>
        <taxon>Bacillales</taxon>
        <taxon>Paenibacillaceae</taxon>
        <taxon>Chengkuizengella</taxon>
    </lineage>
</organism>
<reference evidence="9 10" key="1">
    <citation type="submission" date="2023-08" db="EMBL/GenBank/DDBJ databases">
        <authorList>
            <person name="Park J.-S."/>
        </authorList>
    </citation>
    <scope>NUCLEOTIDE SEQUENCE [LARGE SCALE GENOMIC DNA]</scope>
    <source>
        <strain evidence="9 10">2205SS18-9</strain>
    </source>
</reference>
<comment type="caution">
    <text evidence="9">The sequence shown here is derived from an EMBL/GenBank/DDBJ whole genome shotgun (WGS) entry which is preliminary data.</text>
</comment>
<evidence type="ECO:0000256" key="5">
    <source>
        <dbReference type="ARBA" id="ARBA00023004"/>
    </source>
</evidence>
<gene>
    <name evidence="9" type="primary">thiH</name>
    <name evidence="9" type="ORF">Q5Y73_10330</name>
</gene>
<dbReference type="SFLD" id="SFLDG01081">
    <property type="entry name" value="cleavage_of_the_Ca-Cb_bond_in"/>
    <property type="match status" value="1"/>
</dbReference>
<dbReference type="InterPro" id="IPR010722">
    <property type="entry name" value="BATS_dom"/>
</dbReference>
<dbReference type="SUPFAM" id="SSF102114">
    <property type="entry name" value="Radical SAM enzymes"/>
    <property type="match status" value="1"/>
</dbReference>
<dbReference type="SFLD" id="SFLDF00301">
    <property type="entry name" value="2-iminoacetate_synthase_(ThiH)"/>
    <property type="match status" value="1"/>
</dbReference>
<keyword evidence="3" id="KW-0949">S-adenosyl-L-methionine</keyword>
<name>A0ABT9IYS9_9BACL</name>
<dbReference type="InterPro" id="IPR058240">
    <property type="entry name" value="rSAM_sf"/>
</dbReference>
<evidence type="ECO:0000256" key="7">
    <source>
        <dbReference type="ARBA" id="ARBA00034078"/>
    </source>
</evidence>
<dbReference type="SMART" id="SM00729">
    <property type="entry name" value="Elp3"/>
    <property type="match status" value="1"/>
</dbReference>
<dbReference type="EMBL" id="JAVAMP010000003">
    <property type="protein sequence ID" value="MDP5274507.1"/>
    <property type="molecule type" value="Genomic_DNA"/>
</dbReference>
<dbReference type="SMART" id="SM00876">
    <property type="entry name" value="BATS"/>
    <property type="match status" value="1"/>
</dbReference>
<keyword evidence="4" id="KW-0479">Metal-binding</keyword>
<comment type="cofactor">
    <cofactor evidence="1">
        <name>[4Fe-4S] cluster</name>
        <dbReference type="ChEBI" id="CHEBI:49883"/>
    </cofactor>
</comment>
<dbReference type="NCBIfam" id="TIGR02351">
    <property type="entry name" value="thiH"/>
    <property type="match status" value="1"/>
</dbReference>